<proteinExistence type="predicted"/>
<comment type="caution">
    <text evidence="1">The sequence shown here is derived from an EMBL/GenBank/DDBJ whole genome shotgun (WGS) entry which is preliminary data.</text>
</comment>
<sequence length="110" mass="13126">MDRRLNAEQIMRVTVSGLDSFLHSQLSAEYFEKYTAEKDRMFPTWDHLWVKLKFWLSQEPLANKQDTVLNFAQIFPHIEPYKPQLINSLALHDSFWNQVFENLVIAKTRL</sequence>
<accession>A0A8X6IIC9</accession>
<dbReference type="Proteomes" id="UP000886998">
    <property type="component" value="Unassembled WGS sequence"/>
</dbReference>
<dbReference type="OrthoDB" id="6411294at2759"/>
<organism evidence="1 2">
    <name type="scientific">Trichonephila inaurata madagascariensis</name>
    <dbReference type="NCBI Taxonomy" id="2747483"/>
    <lineage>
        <taxon>Eukaryota</taxon>
        <taxon>Metazoa</taxon>
        <taxon>Ecdysozoa</taxon>
        <taxon>Arthropoda</taxon>
        <taxon>Chelicerata</taxon>
        <taxon>Arachnida</taxon>
        <taxon>Araneae</taxon>
        <taxon>Araneomorphae</taxon>
        <taxon>Entelegynae</taxon>
        <taxon>Araneoidea</taxon>
        <taxon>Nephilidae</taxon>
        <taxon>Trichonephila</taxon>
        <taxon>Trichonephila inaurata</taxon>
    </lineage>
</organism>
<evidence type="ECO:0000313" key="1">
    <source>
        <dbReference type="EMBL" id="GFS47077.1"/>
    </source>
</evidence>
<gene>
    <name evidence="1" type="primary">AVEN_261816_1</name>
    <name evidence="1" type="ORF">TNIN_118451</name>
</gene>
<evidence type="ECO:0000313" key="2">
    <source>
        <dbReference type="Proteomes" id="UP000886998"/>
    </source>
</evidence>
<reference evidence="1" key="1">
    <citation type="submission" date="2020-08" db="EMBL/GenBank/DDBJ databases">
        <title>Multicomponent nature underlies the extraordinary mechanical properties of spider dragline silk.</title>
        <authorList>
            <person name="Kono N."/>
            <person name="Nakamura H."/>
            <person name="Mori M."/>
            <person name="Yoshida Y."/>
            <person name="Ohtoshi R."/>
            <person name="Malay A.D."/>
            <person name="Moran D.A.P."/>
            <person name="Tomita M."/>
            <person name="Numata K."/>
            <person name="Arakawa K."/>
        </authorList>
    </citation>
    <scope>NUCLEOTIDE SEQUENCE</scope>
</reference>
<protein>
    <submittedName>
        <fullName evidence="1">Uncharacterized protein</fullName>
    </submittedName>
</protein>
<dbReference type="AlphaFoldDB" id="A0A8X6IIC9"/>
<keyword evidence="2" id="KW-1185">Reference proteome</keyword>
<name>A0A8X6IIC9_9ARAC</name>
<dbReference type="EMBL" id="BMAV01026072">
    <property type="protein sequence ID" value="GFS47077.1"/>
    <property type="molecule type" value="Genomic_DNA"/>
</dbReference>